<keyword evidence="7" id="KW-0560">Oxidoreductase</keyword>
<evidence type="ECO:0000256" key="5">
    <source>
        <dbReference type="ARBA" id="ARBA00022982"/>
    </source>
</evidence>
<dbReference type="GO" id="GO:0016020">
    <property type="term" value="C:membrane"/>
    <property type="evidence" value="ECO:0007669"/>
    <property type="project" value="UniProtKB-SubCell"/>
</dbReference>
<evidence type="ECO:0000256" key="9">
    <source>
        <dbReference type="ARBA" id="ARBA00023157"/>
    </source>
</evidence>
<feature type="transmembrane region" description="Helical" evidence="12">
    <location>
        <begin position="12"/>
        <end position="34"/>
    </location>
</feature>
<keyword evidence="11" id="KW-0676">Redox-active center</keyword>
<comment type="subcellular location">
    <subcellularLocation>
        <location evidence="1">Membrane</location>
        <topology evidence="1">Multi-pass membrane protein</topology>
    </subcellularLocation>
</comment>
<dbReference type="Proteomes" id="UP000228920">
    <property type="component" value="Unassembled WGS sequence"/>
</dbReference>
<dbReference type="GO" id="GO:0015035">
    <property type="term" value="F:protein-disulfide reductase activity"/>
    <property type="evidence" value="ECO:0007669"/>
    <property type="project" value="InterPro"/>
</dbReference>
<evidence type="ECO:0000256" key="6">
    <source>
        <dbReference type="ARBA" id="ARBA00022989"/>
    </source>
</evidence>
<keyword evidence="4 12" id="KW-0812">Transmembrane</keyword>
<accession>A0A2M7TJU7</accession>
<keyword evidence="8 12" id="KW-0472">Membrane</keyword>
<feature type="transmembrane region" description="Helical" evidence="12">
    <location>
        <begin position="46"/>
        <end position="64"/>
    </location>
</feature>
<evidence type="ECO:0000256" key="4">
    <source>
        <dbReference type="ARBA" id="ARBA00022692"/>
    </source>
</evidence>
<dbReference type="Gene3D" id="1.20.1550.10">
    <property type="entry name" value="DsbB-like"/>
    <property type="match status" value="1"/>
</dbReference>
<dbReference type="SUPFAM" id="SSF158442">
    <property type="entry name" value="DsbB-like"/>
    <property type="match status" value="1"/>
</dbReference>
<keyword evidence="6 12" id="KW-1133">Transmembrane helix</keyword>
<dbReference type="InterPro" id="IPR003752">
    <property type="entry name" value="DiS_bond_form_DsbB/BdbC"/>
</dbReference>
<organism evidence="13 14">
    <name type="scientific">candidate division WWE3 bacterium CG_4_10_14_0_2_um_filter_41_14</name>
    <dbReference type="NCBI Taxonomy" id="1975072"/>
    <lineage>
        <taxon>Bacteria</taxon>
        <taxon>Katanobacteria</taxon>
    </lineage>
</organism>
<name>A0A2M7TJU7_UNCKA</name>
<dbReference type="GO" id="GO:0006457">
    <property type="term" value="P:protein folding"/>
    <property type="evidence" value="ECO:0007669"/>
    <property type="project" value="InterPro"/>
</dbReference>
<evidence type="ECO:0000256" key="2">
    <source>
        <dbReference type="ARBA" id="ARBA00007602"/>
    </source>
</evidence>
<evidence type="ECO:0000256" key="3">
    <source>
        <dbReference type="ARBA" id="ARBA00022448"/>
    </source>
</evidence>
<dbReference type="InterPro" id="IPR012187">
    <property type="entry name" value="Disulphide_bond_form_BdbC"/>
</dbReference>
<dbReference type="EMBL" id="PFNL01000074">
    <property type="protein sequence ID" value="PIZ46899.1"/>
    <property type="molecule type" value="Genomic_DNA"/>
</dbReference>
<dbReference type="PANTHER" id="PTHR43469:SF1">
    <property type="entry name" value="SPBETA PROPHAGE-DERIVED DISULFIDE BOND FORMATION PROTEIN B"/>
    <property type="match status" value="1"/>
</dbReference>
<feature type="transmembrane region" description="Helical" evidence="12">
    <location>
        <begin position="114"/>
        <end position="137"/>
    </location>
</feature>
<dbReference type="Pfam" id="PF02600">
    <property type="entry name" value="DsbB"/>
    <property type="match status" value="1"/>
</dbReference>
<evidence type="ECO:0000313" key="13">
    <source>
        <dbReference type="EMBL" id="PIZ46899.1"/>
    </source>
</evidence>
<evidence type="ECO:0000256" key="1">
    <source>
        <dbReference type="ARBA" id="ARBA00004141"/>
    </source>
</evidence>
<keyword evidence="9" id="KW-1015">Disulfide bond</keyword>
<evidence type="ECO:0000256" key="12">
    <source>
        <dbReference type="SAM" id="Phobius"/>
    </source>
</evidence>
<dbReference type="PANTHER" id="PTHR43469">
    <property type="entry name" value="DISULFIDE FORMATION PROTEIN-RELATED"/>
    <property type="match status" value="1"/>
</dbReference>
<dbReference type="PIRSF" id="PIRSF036659">
    <property type="entry name" value="BdbC"/>
    <property type="match status" value="1"/>
</dbReference>
<keyword evidence="3" id="KW-0813">Transport</keyword>
<evidence type="ECO:0000256" key="7">
    <source>
        <dbReference type="ARBA" id="ARBA00023002"/>
    </source>
</evidence>
<sequence>MRFLAVPIAIIQAYGLYLAFAVALFSTIGSLYFSEVLYLPPCDLCWYQRALMYPQTIILFIAAVKRDLSVKQYVTALSTLGIVIGVYNYLLQVFPDMAASCGIDSVSCSTVSGYYFGYITIPVMSITGFVFILFFALMASNKKLPKEVTNHGFK</sequence>
<proteinExistence type="inferred from homology"/>
<keyword evidence="5" id="KW-0249">Electron transport</keyword>
<feature type="transmembrane region" description="Helical" evidence="12">
    <location>
        <begin position="73"/>
        <end position="94"/>
    </location>
</feature>
<comment type="similarity">
    <text evidence="2">Belongs to the DsbB family. BdbC subfamily.</text>
</comment>
<reference evidence="14" key="1">
    <citation type="submission" date="2017-09" db="EMBL/GenBank/DDBJ databases">
        <title>Depth-based differentiation of microbial function through sediment-hosted aquifers and enrichment of novel symbionts in the deep terrestrial subsurface.</title>
        <authorList>
            <person name="Probst A.J."/>
            <person name="Ladd B."/>
            <person name="Jarett J.K."/>
            <person name="Geller-Mcgrath D.E."/>
            <person name="Sieber C.M.K."/>
            <person name="Emerson J.B."/>
            <person name="Anantharaman K."/>
            <person name="Thomas B.C."/>
            <person name="Malmstrom R."/>
            <person name="Stieglmeier M."/>
            <person name="Klingl A."/>
            <person name="Woyke T."/>
            <person name="Ryan C.M."/>
            <person name="Banfield J.F."/>
        </authorList>
    </citation>
    <scope>NUCLEOTIDE SEQUENCE [LARGE SCALE GENOMIC DNA]</scope>
</reference>
<keyword evidence="10" id="KW-0143">Chaperone</keyword>
<gene>
    <name evidence="13" type="ORF">COY32_02615</name>
</gene>
<comment type="caution">
    <text evidence="13">The sequence shown here is derived from an EMBL/GenBank/DDBJ whole genome shotgun (WGS) entry which is preliminary data.</text>
</comment>
<dbReference type="AlphaFoldDB" id="A0A2M7TJU7"/>
<dbReference type="InterPro" id="IPR023380">
    <property type="entry name" value="DsbB-like_sf"/>
</dbReference>
<protein>
    <submittedName>
        <fullName evidence="13">Disulfide bond formation protein B</fullName>
    </submittedName>
</protein>
<evidence type="ECO:0000256" key="8">
    <source>
        <dbReference type="ARBA" id="ARBA00023136"/>
    </source>
</evidence>
<evidence type="ECO:0000256" key="11">
    <source>
        <dbReference type="ARBA" id="ARBA00023284"/>
    </source>
</evidence>
<evidence type="ECO:0000313" key="14">
    <source>
        <dbReference type="Proteomes" id="UP000228920"/>
    </source>
</evidence>
<evidence type="ECO:0000256" key="10">
    <source>
        <dbReference type="ARBA" id="ARBA00023186"/>
    </source>
</evidence>